<gene>
    <name evidence="1" type="ORF">GMARGA_LOCUS11607</name>
</gene>
<sequence>MLPYALHFLHELTDISILTISSYIQANQKQTYSKPALLDFTTEIPLRHSKPYLKS</sequence>
<keyword evidence="2" id="KW-1185">Reference proteome</keyword>
<proteinExistence type="predicted"/>
<evidence type="ECO:0000313" key="2">
    <source>
        <dbReference type="Proteomes" id="UP000789901"/>
    </source>
</evidence>
<protein>
    <submittedName>
        <fullName evidence="1">26623_t:CDS:1</fullName>
    </submittedName>
</protein>
<dbReference type="Proteomes" id="UP000789901">
    <property type="component" value="Unassembled WGS sequence"/>
</dbReference>
<accession>A0ABN7UXX0</accession>
<reference evidence="1 2" key="1">
    <citation type="submission" date="2021-06" db="EMBL/GenBank/DDBJ databases">
        <authorList>
            <person name="Kallberg Y."/>
            <person name="Tangrot J."/>
            <person name="Rosling A."/>
        </authorList>
    </citation>
    <scope>NUCLEOTIDE SEQUENCE [LARGE SCALE GENOMIC DNA]</scope>
    <source>
        <strain evidence="1 2">120-4 pot B 10/14</strain>
    </source>
</reference>
<dbReference type="EMBL" id="CAJVQB010006847">
    <property type="protein sequence ID" value="CAG8692502.1"/>
    <property type="molecule type" value="Genomic_DNA"/>
</dbReference>
<name>A0ABN7UXX0_GIGMA</name>
<organism evidence="1 2">
    <name type="scientific">Gigaspora margarita</name>
    <dbReference type="NCBI Taxonomy" id="4874"/>
    <lineage>
        <taxon>Eukaryota</taxon>
        <taxon>Fungi</taxon>
        <taxon>Fungi incertae sedis</taxon>
        <taxon>Mucoromycota</taxon>
        <taxon>Glomeromycotina</taxon>
        <taxon>Glomeromycetes</taxon>
        <taxon>Diversisporales</taxon>
        <taxon>Gigasporaceae</taxon>
        <taxon>Gigaspora</taxon>
    </lineage>
</organism>
<comment type="caution">
    <text evidence="1">The sequence shown here is derived from an EMBL/GenBank/DDBJ whole genome shotgun (WGS) entry which is preliminary data.</text>
</comment>
<evidence type="ECO:0000313" key="1">
    <source>
        <dbReference type="EMBL" id="CAG8692502.1"/>
    </source>
</evidence>